<keyword evidence="5 10" id="KW-0315">Glutamine amidotransferase</keyword>
<dbReference type="AlphaFoldDB" id="A0AAE3HMT2"/>
<reference evidence="13" key="1">
    <citation type="submission" date="2022-08" db="EMBL/GenBank/DDBJ databases">
        <title>Genomic Encyclopedia of Type Strains, Phase III (KMG-III): the genomes of soil and plant-associated and newly described type strains.</title>
        <authorList>
            <person name="Whitman W."/>
        </authorList>
    </citation>
    <scope>NUCLEOTIDE SEQUENCE</scope>
    <source>
        <strain evidence="13">HMT 1</strain>
    </source>
</reference>
<comment type="subunit">
    <text evidence="2 10">Heterodimer of HisH and HisF.</text>
</comment>
<evidence type="ECO:0000256" key="10">
    <source>
        <dbReference type="HAMAP-Rule" id="MF_00278"/>
    </source>
</evidence>
<dbReference type="GO" id="GO:0000105">
    <property type="term" value="P:L-histidine biosynthetic process"/>
    <property type="evidence" value="ECO:0007669"/>
    <property type="project" value="UniProtKB-UniRule"/>
</dbReference>
<dbReference type="EC" id="4.3.2.10" evidence="10"/>
<keyword evidence="14" id="KW-1185">Reference proteome</keyword>
<dbReference type="PANTHER" id="PTHR42701:SF1">
    <property type="entry name" value="IMIDAZOLE GLYCEROL PHOSPHATE SYNTHASE SUBUNIT HISH"/>
    <property type="match status" value="1"/>
</dbReference>
<dbReference type="Pfam" id="PF00117">
    <property type="entry name" value="GATase"/>
    <property type="match status" value="1"/>
</dbReference>
<protein>
    <recommendedName>
        <fullName evidence="10">Imidazole glycerol phosphate synthase subunit HisH</fullName>
        <ecNumber evidence="10">4.3.2.10</ecNumber>
    </recommendedName>
    <alternativeName>
        <fullName evidence="10">IGP synthase glutaminase subunit</fullName>
        <ecNumber evidence="10">3.5.1.2</ecNumber>
    </alternativeName>
    <alternativeName>
        <fullName evidence="10">IGP synthase subunit HisH</fullName>
    </alternativeName>
    <alternativeName>
        <fullName evidence="10">ImGP synthase subunit HisH</fullName>
        <shortName evidence="10">IGPS subunit HisH</shortName>
    </alternativeName>
</protein>
<dbReference type="InterPro" id="IPR010139">
    <property type="entry name" value="Imidazole-glycPsynth_HisH"/>
</dbReference>
<dbReference type="CDD" id="cd01748">
    <property type="entry name" value="GATase1_IGP_Synthase"/>
    <property type="match status" value="1"/>
</dbReference>
<evidence type="ECO:0000256" key="11">
    <source>
        <dbReference type="PIRSR" id="PIRSR000495-1"/>
    </source>
</evidence>
<comment type="subcellular location">
    <subcellularLocation>
        <location evidence="10">Cytoplasm</location>
    </subcellularLocation>
</comment>
<evidence type="ECO:0000313" key="14">
    <source>
        <dbReference type="Proteomes" id="UP001204445"/>
    </source>
</evidence>
<name>A0AAE3HMT2_9GAMM</name>
<feature type="domain" description="Glutamine amidotransferase" evidence="12">
    <location>
        <begin position="6"/>
        <end position="206"/>
    </location>
</feature>
<dbReference type="GO" id="GO:0000107">
    <property type="term" value="F:imidazoleglycerol-phosphate synthase activity"/>
    <property type="evidence" value="ECO:0007669"/>
    <property type="project" value="UniProtKB-UniRule"/>
</dbReference>
<proteinExistence type="inferred from homology"/>
<dbReference type="Proteomes" id="UP001204445">
    <property type="component" value="Unassembled WGS sequence"/>
</dbReference>
<evidence type="ECO:0000313" key="13">
    <source>
        <dbReference type="EMBL" id="MCS3903997.1"/>
    </source>
</evidence>
<keyword evidence="10" id="KW-0963">Cytoplasm</keyword>
<comment type="function">
    <text evidence="10">IGPS catalyzes the conversion of PRFAR and glutamine to IGP, AICAR and glutamate. The HisH subunit catalyzes the hydrolysis of glutamine to glutamate and ammonia as part of the synthesis of IGP and AICAR. The resulting ammonia molecule is channeled to the active site of HisF.</text>
</comment>
<dbReference type="PIRSF" id="PIRSF000495">
    <property type="entry name" value="Amidotransf_hisH"/>
    <property type="match status" value="1"/>
</dbReference>
<feature type="active site" evidence="10 11">
    <location>
        <position position="192"/>
    </location>
</feature>
<dbReference type="GO" id="GO:0004359">
    <property type="term" value="F:glutaminase activity"/>
    <property type="evidence" value="ECO:0007669"/>
    <property type="project" value="UniProtKB-EC"/>
</dbReference>
<evidence type="ECO:0000256" key="3">
    <source>
        <dbReference type="ARBA" id="ARBA00022605"/>
    </source>
</evidence>
<keyword evidence="4 10" id="KW-0378">Hydrolase</keyword>
<feature type="active site" description="Nucleophile" evidence="10 11">
    <location>
        <position position="83"/>
    </location>
</feature>
<dbReference type="PROSITE" id="PS51273">
    <property type="entry name" value="GATASE_TYPE_1"/>
    <property type="match status" value="1"/>
</dbReference>
<dbReference type="PANTHER" id="PTHR42701">
    <property type="entry name" value="IMIDAZOLE GLYCEROL PHOSPHATE SYNTHASE SUBUNIT HISH"/>
    <property type="match status" value="1"/>
</dbReference>
<comment type="catalytic activity">
    <reaction evidence="9 10">
        <text>L-glutamine + H2O = L-glutamate + NH4(+)</text>
        <dbReference type="Rhea" id="RHEA:15889"/>
        <dbReference type="ChEBI" id="CHEBI:15377"/>
        <dbReference type="ChEBI" id="CHEBI:28938"/>
        <dbReference type="ChEBI" id="CHEBI:29985"/>
        <dbReference type="ChEBI" id="CHEBI:58359"/>
        <dbReference type="EC" id="3.5.1.2"/>
    </reaction>
</comment>
<accession>A0AAE3HMT2</accession>
<dbReference type="Gene3D" id="3.40.50.880">
    <property type="match status" value="1"/>
</dbReference>
<dbReference type="SUPFAM" id="SSF52317">
    <property type="entry name" value="Class I glutamine amidotransferase-like"/>
    <property type="match status" value="1"/>
</dbReference>
<evidence type="ECO:0000259" key="12">
    <source>
        <dbReference type="Pfam" id="PF00117"/>
    </source>
</evidence>
<dbReference type="EC" id="3.5.1.2" evidence="10"/>
<comment type="catalytic activity">
    <reaction evidence="8 10">
        <text>5-[(5-phospho-1-deoxy-D-ribulos-1-ylimino)methylamino]-1-(5-phospho-beta-D-ribosyl)imidazole-4-carboxamide + L-glutamine = D-erythro-1-(imidazol-4-yl)glycerol 3-phosphate + 5-amino-1-(5-phospho-beta-D-ribosyl)imidazole-4-carboxamide + L-glutamate + H(+)</text>
        <dbReference type="Rhea" id="RHEA:24793"/>
        <dbReference type="ChEBI" id="CHEBI:15378"/>
        <dbReference type="ChEBI" id="CHEBI:29985"/>
        <dbReference type="ChEBI" id="CHEBI:58278"/>
        <dbReference type="ChEBI" id="CHEBI:58359"/>
        <dbReference type="ChEBI" id="CHEBI:58475"/>
        <dbReference type="ChEBI" id="CHEBI:58525"/>
        <dbReference type="EC" id="4.3.2.10"/>
    </reaction>
</comment>
<comment type="pathway">
    <text evidence="1 10">Amino-acid biosynthesis; L-histidine biosynthesis; L-histidine from 5-phospho-alpha-D-ribose 1-diphosphate: step 5/9.</text>
</comment>
<organism evidence="13 14">
    <name type="scientific">Methylohalomonas lacus</name>
    <dbReference type="NCBI Taxonomy" id="398773"/>
    <lineage>
        <taxon>Bacteria</taxon>
        <taxon>Pseudomonadati</taxon>
        <taxon>Pseudomonadota</taxon>
        <taxon>Gammaproteobacteria</taxon>
        <taxon>Methylohalomonadales</taxon>
        <taxon>Methylohalomonadaceae</taxon>
        <taxon>Methylohalomonas</taxon>
    </lineage>
</organism>
<dbReference type="NCBIfam" id="TIGR01855">
    <property type="entry name" value="IMP_synth_hisH"/>
    <property type="match status" value="1"/>
</dbReference>
<keyword evidence="7 10" id="KW-0456">Lyase</keyword>
<evidence type="ECO:0000256" key="9">
    <source>
        <dbReference type="ARBA" id="ARBA00049534"/>
    </source>
</evidence>
<keyword evidence="3 10" id="KW-0028">Amino-acid biosynthesis</keyword>
<dbReference type="GO" id="GO:0005737">
    <property type="term" value="C:cytoplasm"/>
    <property type="evidence" value="ECO:0007669"/>
    <property type="project" value="UniProtKB-SubCell"/>
</dbReference>
<dbReference type="InterPro" id="IPR029062">
    <property type="entry name" value="Class_I_gatase-like"/>
</dbReference>
<evidence type="ECO:0000256" key="1">
    <source>
        <dbReference type="ARBA" id="ARBA00005091"/>
    </source>
</evidence>
<sequence>MSTVAVLDYGTSNLRSVAKALEHVAGKNRRIVVTDDAQAIRRAERLVFPGQGAIGQCMQRLRETGLDDIVREMLGTKPFLGICLGLQSLLSDSEEDGGQQGLGLIPGHVRHFPAAPAGSHMKIPHMGWNRVRQQQAHPLWDGIDDGARFYFVHSYYVMPDDADTIAGSCDYITEFAAAVAWNNLFATQFHPEKSQKDGLRLLQNFLDWND</sequence>
<dbReference type="InterPro" id="IPR017926">
    <property type="entry name" value="GATASE"/>
</dbReference>
<dbReference type="RefSeq" id="WP_259056004.1">
    <property type="nucleotide sequence ID" value="NZ_JANUCT010000014.1"/>
</dbReference>
<dbReference type="HAMAP" id="MF_00278">
    <property type="entry name" value="HisH"/>
    <property type="match status" value="1"/>
</dbReference>
<dbReference type="EMBL" id="JANUCT010000014">
    <property type="protein sequence ID" value="MCS3903997.1"/>
    <property type="molecule type" value="Genomic_DNA"/>
</dbReference>
<evidence type="ECO:0000256" key="4">
    <source>
        <dbReference type="ARBA" id="ARBA00022801"/>
    </source>
</evidence>
<dbReference type="GO" id="GO:0016829">
    <property type="term" value="F:lyase activity"/>
    <property type="evidence" value="ECO:0007669"/>
    <property type="project" value="UniProtKB-KW"/>
</dbReference>
<keyword evidence="13" id="KW-0808">Transferase</keyword>
<evidence type="ECO:0000256" key="5">
    <source>
        <dbReference type="ARBA" id="ARBA00022962"/>
    </source>
</evidence>
<evidence type="ECO:0000256" key="7">
    <source>
        <dbReference type="ARBA" id="ARBA00023239"/>
    </source>
</evidence>
<keyword evidence="13" id="KW-0328">Glycosyltransferase</keyword>
<keyword evidence="6 10" id="KW-0368">Histidine biosynthesis</keyword>
<feature type="active site" evidence="10 11">
    <location>
        <position position="190"/>
    </location>
</feature>
<evidence type="ECO:0000256" key="2">
    <source>
        <dbReference type="ARBA" id="ARBA00011152"/>
    </source>
</evidence>
<comment type="caution">
    <text evidence="13">The sequence shown here is derived from an EMBL/GenBank/DDBJ whole genome shotgun (WGS) entry which is preliminary data.</text>
</comment>
<evidence type="ECO:0000256" key="8">
    <source>
        <dbReference type="ARBA" id="ARBA00047838"/>
    </source>
</evidence>
<gene>
    <name evidence="10" type="primary">hisH</name>
    <name evidence="13" type="ORF">J2T55_002029</name>
</gene>
<evidence type="ECO:0000256" key="6">
    <source>
        <dbReference type="ARBA" id="ARBA00023102"/>
    </source>
</evidence>